<feature type="transmembrane region" description="Helical" evidence="1">
    <location>
        <begin position="111"/>
        <end position="129"/>
    </location>
</feature>
<keyword evidence="1" id="KW-0472">Membrane</keyword>
<dbReference type="GO" id="GO:0006508">
    <property type="term" value="P:proteolysis"/>
    <property type="evidence" value="ECO:0007669"/>
    <property type="project" value="UniProtKB-KW"/>
</dbReference>
<proteinExistence type="predicted"/>
<dbReference type="GO" id="GO:0080120">
    <property type="term" value="P:CAAX-box protein maturation"/>
    <property type="evidence" value="ECO:0007669"/>
    <property type="project" value="UniProtKB-ARBA"/>
</dbReference>
<evidence type="ECO:0000313" key="3">
    <source>
        <dbReference type="EMBL" id="NER17617.1"/>
    </source>
</evidence>
<feature type="transmembrane region" description="Helical" evidence="1">
    <location>
        <begin position="193"/>
        <end position="213"/>
    </location>
</feature>
<organism evidence="3 4">
    <name type="scientific">Spongiivirga citrea</name>
    <dbReference type="NCBI Taxonomy" id="1481457"/>
    <lineage>
        <taxon>Bacteria</taxon>
        <taxon>Pseudomonadati</taxon>
        <taxon>Bacteroidota</taxon>
        <taxon>Flavobacteriia</taxon>
        <taxon>Flavobacteriales</taxon>
        <taxon>Flavobacteriaceae</taxon>
        <taxon>Spongiivirga</taxon>
    </lineage>
</organism>
<reference evidence="3 4" key="1">
    <citation type="submission" date="2020-01" db="EMBL/GenBank/DDBJ databases">
        <title>Spongiivirga citrea KCTC 32990T.</title>
        <authorList>
            <person name="Wang G."/>
        </authorList>
    </citation>
    <scope>NUCLEOTIDE SEQUENCE [LARGE SCALE GENOMIC DNA]</scope>
    <source>
        <strain evidence="3 4">KCTC 32990</strain>
    </source>
</reference>
<feature type="transmembrane region" description="Helical" evidence="1">
    <location>
        <begin position="64"/>
        <end position="83"/>
    </location>
</feature>
<dbReference type="AlphaFoldDB" id="A0A6M0CQ41"/>
<gene>
    <name evidence="3" type="ORF">GWK10_10370</name>
</gene>
<keyword evidence="4" id="KW-1185">Reference proteome</keyword>
<comment type="caution">
    <text evidence="3">The sequence shown here is derived from an EMBL/GenBank/DDBJ whole genome shotgun (WGS) entry which is preliminary data.</text>
</comment>
<feature type="transmembrane region" description="Helical" evidence="1">
    <location>
        <begin position="141"/>
        <end position="163"/>
    </location>
</feature>
<feature type="domain" description="CAAX prenyl protease 2/Lysostaphin resistance protein A-like" evidence="2">
    <location>
        <begin position="111"/>
        <end position="205"/>
    </location>
</feature>
<evidence type="ECO:0000259" key="2">
    <source>
        <dbReference type="Pfam" id="PF02517"/>
    </source>
</evidence>
<name>A0A6M0CQ41_9FLAO</name>
<dbReference type="EMBL" id="JAABOQ010000004">
    <property type="protein sequence ID" value="NER17617.1"/>
    <property type="molecule type" value="Genomic_DNA"/>
</dbReference>
<feature type="transmembrane region" description="Helical" evidence="1">
    <location>
        <begin position="12"/>
        <end position="43"/>
    </location>
</feature>
<sequence length="216" mass="24562">MNKSFLTTKLTPVITIILCCILYMSGYFQMIIAAILMIIASAVEYKKDFFSSLGFQRKRFNVKSLLVIAPIYGAVIFLFYYYVMLPSITYITGQPIDFSVFKPYAGNLPKTLSLLALIWASAAFAEEIVFRGYLMRQFTQFFGSSNISLVINILLFGFLFGWVHAYQGITGQILSGMTGMILAIIFHLRKSDLWFNIAVHGFIDTVALVYIYYGWI</sequence>
<keyword evidence="1" id="KW-1133">Transmembrane helix</keyword>
<keyword evidence="3" id="KW-0482">Metalloprotease</keyword>
<dbReference type="Proteomes" id="UP000474296">
    <property type="component" value="Unassembled WGS sequence"/>
</dbReference>
<dbReference type="RefSeq" id="WP_164032294.1">
    <property type="nucleotide sequence ID" value="NZ_JAABOQ010000004.1"/>
</dbReference>
<protein>
    <submittedName>
        <fullName evidence="3">CPBP family intramembrane metalloprotease</fullName>
    </submittedName>
</protein>
<dbReference type="Pfam" id="PF02517">
    <property type="entry name" value="Rce1-like"/>
    <property type="match status" value="1"/>
</dbReference>
<dbReference type="InterPro" id="IPR003675">
    <property type="entry name" value="Rce1/LyrA-like_dom"/>
</dbReference>
<dbReference type="GO" id="GO:0008237">
    <property type="term" value="F:metallopeptidase activity"/>
    <property type="evidence" value="ECO:0007669"/>
    <property type="project" value="UniProtKB-KW"/>
</dbReference>
<keyword evidence="3" id="KW-0645">Protease</keyword>
<keyword evidence="3" id="KW-0378">Hydrolase</keyword>
<accession>A0A6M0CQ41</accession>
<dbReference type="GO" id="GO:0004175">
    <property type="term" value="F:endopeptidase activity"/>
    <property type="evidence" value="ECO:0007669"/>
    <property type="project" value="UniProtKB-ARBA"/>
</dbReference>
<evidence type="ECO:0000256" key="1">
    <source>
        <dbReference type="SAM" id="Phobius"/>
    </source>
</evidence>
<evidence type="ECO:0000313" key="4">
    <source>
        <dbReference type="Proteomes" id="UP000474296"/>
    </source>
</evidence>
<feature type="transmembrane region" description="Helical" evidence="1">
    <location>
        <begin position="169"/>
        <end position="186"/>
    </location>
</feature>
<keyword evidence="1" id="KW-0812">Transmembrane</keyword>